<dbReference type="VEuPathDB" id="TriTrypDB:BSAL_13440"/>
<accession>A0A0S4JI12</accession>
<evidence type="ECO:0000313" key="2">
    <source>
        <dbReference type="EMBL" id="CUG88049.1"/>
    </source>
</evidence>
<dbReference type="EMBL" id="CYKH01001614">
    <property type="protein sequence ID" value="CUG88049.1"/>
    <property type="molecule type" value="Genomic_DNA"/>
</dbReference>
<sequence>MHDITKQIILPSMALNSDESKPLLVETASAEDVEKSQKAAALTIQLRRYRNVQAALATMVLGLIAGLSAAKLVLVHPDDYSSYQPSNTCLDIAIPVVLFELFVLYAAW</sequence>
<protein>
    <submittedName>
        <fullName evidence="2">Transmembrane protein, putative</fullName>
    </submittedName>
</protein>
<reference evidence="3" key="1">
    <citation type="submission" date="2015-09" db="EMBL/GenBank/DDBJ databases">
        <authorList>
            <consortium name="Pathogen Informatics"/>
        </authorList>
    </citation>
    <scope>NUCLEOTIDE SEQUENCE [LARGE SCALE GENOMIC DNA]</scope>
    <source>
        <strain evidence="3">Lake Konstanz</strain>
    </source>
</reference>
<evidence type="ECO:0000256" key="1">
    <source>
        <dbReference type="SAM" id="Phobius"/>
    </source>
</evidence>
<name>A0A0S4JI12_BODSA</name>
<keyword evidence="1" id="KW-1133">Transmembrane helix</keyword>
<keyword evidence="1 2" id="KW-0812">Transmembrane</keyword>
<feature type="transmembrane region" description="Helical" evidence="1">
    <location>
        <begin position="52"/>
        <end position="70"/>
    </location>
</feature>
<organism evidence="2 3">
    <name type="scientific">Bodo saltans</name>
    <name type="common">Flagellated protozoan</name>
    <dbReference type="NCBI Taxonomy" id="75058"/>
    <lineage>
        <taxon>Eukaryota</taxon>
        <taxon>Discoba</taxon>
        <taxon>Euglenozoa</taxon>
        <taxon>Kinetoplastea</taxon>
        <taxon>Metakinetoplastina</taxon>
        <taxon>Eubodonida</taxon>
        <taxon>Bodonidae</taxon>
        <taxon>Bodo</taxon>
    </lineage>
</organism>
<gene>
    <name evidence="2" type="ORF">BSAL_13440</name>
</gene>
<feature type="transmembrane region" description="Helical" evidence="1">
    <location>
        <begin position="90"/>
        <end position="107"/>
    </location>
</feature>
<keyword evidence="1" id="KW-0472">Membrane</keyword>
<proteinExistence type="predicted"/>
<dbReference type="Proteomes" id="UP000051952">
    <property type="component" value="Unassembled WGS sequence"/>
</dbReference>
<evidence type="ECO:0000313" key="3">
    <source>
        <dbReference type="Proteomes" id="UP000051952"/>
    </source>
</evidence>
<feature type="non-terminal residue" evidence="2">
    <location>
        <position position="108"/>
    </location>
</feature>
<dbReference type="AlphaFoldDB" id="A0A0S4JI12"/>
<keyword evidence="3" id="KW-1185">Reference proteome</keyword>